<feature type="transmembrane region" description="Helical" evidence="2">
    <location>
        <begin position="488"/>
        <end position="507"/>
    </location>
</feature>
<dbReference type="OrthoDB" id="8775810at2759"/>
<feature type="region of interest" description="Disordered" evidence="1">
    <location>
        <begin position="1"/>
        <end position="71"/>
    </location>
</feature>
<keyword evidence="2" id="KW-0812">Transmembrane</keyword>
<keyword evidence="2" id="KW-0472">Membrane</keyword>
<dbReference type="PANTHER" id="PTHR37544">
    <property type="entry name" value="SPRAY-RELATED"/>
    <property type="match status" value="1"/>
</dbReference>
<sequence length="664" mass="74777">MESEEALSHVGRPQQSQPDDIQPEGADQTTETLQTRDTIAPETAEHDGRSSDSTKGRTSFQEASDYIPLEETPSGYPELDWKPLVLNKCCLFLVIAFLVACLTGLAIIVRLNHTRPELLHVARTPSRLAFQYVPVAAGTVTSIWWRSLSQSYLRLIPYISMASASNTPKSPRSGANRTIHAVGSLDAFFPTPDSLGRLINERHILTVITFLTSFLVIPFLTPLKNALFQTIQDPEGWTIHVSNKIAYITIALYCSMMASTISILIRLWLVRTGLKWEVGSIASQLALVQNSNVYEPFRGLEFEHARGFRNIVESWHLKYGVLRLGYWKVVRGEDEMIWHGVRFYKPKAPLKFQGCKVEHPERFRYASGYINHWDSVLAFILAIGVALFITCVIGMSQNIVQRGFDYTPSVPRANIALVQEILFAFLPALLFNIFSMEAYAAAYFYRLLQPIANMENPVSAEETVLLDYVGRNAASATLTAAMNKHWRVAWFSLLSIISPLPFVLIAGAFTAQETSTGWHVTVAPGNFYTLFALLIIHCISLVLYRPPPEYRTLIMIPTLAELLTLCYDSQMLDGNEFSVQDASDREIHLVSKVHLAKRKYQFGLYMGRDGRRHLGFDATSDDATECDMPPVYGIEPGRAIYFTSRPFWLRHPAVKYPEGDDVSF</sequence>
<feature type="transmembrane region" description="Helical" evidence="2">
    <location>
        <begin position="421"/>
        <end position="445"/>
    </location>
</feature>
<gene>
    <name evidence="3" type="ORF">PSALAMII_LOCUS304</name>
</gene>
<feature type="transmembrane region" description="Helical" evidence="2">
    <location>
        <begin position="89"/>
        <end position="109"/>
    </location>
</feature>
<feature type="compositionally biased region" description="Basic and acidic residues" evidence="1">
    <location>
        <begin position="43"/>
        <end position="55"/>
    </location>
</feature>
<organism evidence="3 4">
    <name type="scientific">Penicillium salamii</name>
    <dbReference type="NCBI Taxonomy" id="1612424"/>
    <lineage>
        <taxon>Eukaryota</taxon>
        <taxon>Fungi</taxon>
        <taxon>Dikarya</taxon>
        <taxon>Ascomycota</taxon>
        <taxon>Pezizomycotina</taxon>
        <taxon>Eurotiomycetes</taxon>
        <taxon>Eurotiomycetidae</taxon>
        <taxon>Eurotiales</taxon>
        <taxon>Aspergillaceae</taxon>
        <taxon>Penicillium</taxon>
    </lineage>
</organism>
<protein>
    <submittedName>
        <fullName evidence="3">Uncharacterized protein</fullName>
    </submittedName>
</protein>
<dbReference type="AlphaFoldDB" id="A0A9W4I2R3"/>
<keyword evidence="2" id="KW-1133">Transmembrane helix</keyword>
<reference evidence="3" key="1">
    <citation type="submission" date="2021-07" db="EMBL/GenBank/DDBJ databases">
        <authorList>
            <person name="Branca A.L. A."/>
        </authorList>
    </citation>
    <scope>NUCLEOTIDE SEQUENCE</scope>
</reference>
<dbReference type="Pfam" id="PF11915">
    <property type="entry name" value="DUF3433"/>
    <property type="match status" value="2"/>
</dbReference>
<accession>A0A9W4I2R3</accession>
<dbReference type="Proteomes" id="UP001152592">
    <property type="component" value="Unassembled WGS sequence"/>
</dbReference>
<dbReference type="InterPro" id="IPR021840">
    <property type="entry name" value="DUF3433"/>
</dbReference>
<evidence type="ECO:0000313" key="3">
    <source>
        <dbReference type="EMBL" id="CAG8232270.1"/>
    </source>
</evidence>
<feature type="compositionally biased region" description="Polar residues" evidence="1">
    <location>
        <begin position="27"/>
        <end position="37"/>
    </location>
</feature>
<evidence type="ECO:0000256" key="2">
    <source>
        <dbReference type="SAM" id="Phobius"/>
    </source>
</evidence>
<dbReference type="PANTHER" id="PTHR37544:SF3">
    <property type="entry name" value="SPRAY"/>
    <property type="match status" value="1"/>
</dbReference>
<feature type="transmembrane region" description="Helical" evidence="2">
    <location>
        <begin position="204"/>
        <end position="225"/>
    </location>
</feature>
<feature type="transmembrane region" description="Helical" evidence="2">
    <location>
        <begin position="129"/>
        <end position="145"/>
    </location>
</feature>
<proteinExistence type="predicted"/>
<comment type="caution">
    <text evidence="3">The sequence shown here is derived from an EMBL/GenBank/DDBJ whole genome shotgun (WGS) entry which is preliminary data.</text>
</comment>
<dbReference type="EMBL" id="CAJVPD010000011">
    <property type="protein sequence ID" value="CAG8232270.1"/>
    <property type="molecule type" value="Genomic_DNA"/>
</dbReference>
<evidence type="ECO:0000256" key="1">
    <source>
        <dbReference type="SAM" id="MobiDB-lite"/>
    </source>
</evidence>
<name>A0A9W4I2R3_9EURO</name>
<feature type="transmembrane region" description="Helical" evidence="2">
    <location>
        <begin position="245"/>
        <end position="269"/>
    </location>
</feature>
<feature type="transmembrane region" description="Helical" evidence="2">
    <location>
        <begin position="527"/>
        <end position="544"/>
    </location>
</feature>
<feature type="transmembrane region" description="Helical" evidence="2">
    <location>
        <begin position="376"/>
        <end position="401"/>
    </location>
</feature>
<evidence type="ECO:0000313" key="4">
    <source>
        <dbReference type="Proteomes" id="UP001152592"/>
    </source>
</evidence>